<proteinExistence type="predicted"/>
<dbReference type="Gene3D" id="3.40.630.30">
    <property type="match status" value="1"/>
</dbReference>
<dbReference type="PROSITE" id="PS51186">
    <property type="entry name" value="GNAT"/>
    <property type="match status" value="1"/>
</dbReference>
<reference evidence="2" key="1">
    <citation type="submission" date="2014-05" db="EMBL/GenBank/DDBJ databases">
        <title>Key roles for freshwater Actinobacteria revealed by deep metagenomic sequencing.</title>
        <authorList>
            <person name="Ghai R."/>
            <person name="Mizuno C.M."/>
            <person name="Picazo A."/>
            <person name="Camacho A."/>
            <person name="Rodriguez-Valera F."/>
        </authorList>
    </citation>
    <scope>NUCLEOTIDE SEQUENCE</scope>
</reference>
<sequence>MAEIRRWGKPKRSLSFKLCAMIKSEEINLIQPVIDTERLELHHISGADLITLFEDRDDRPILDKAEISNPHRVLVDFQGPLHWRVPQVKVDASCNKWFVRFIVQKNSREVIGSTSFHGVPDENGMIEIGLGIESDFQNQGYAKEALMGMWKWALEQPGVKSFRYTVSPENAPSIKVVEHFGFPFIGVQIDEEDGPENIYEISVADFKTKFGD</sequence>
<feature type="domain" description="N-acetyltransferase" evidence="1">
    <location>
        <begin position="39"/>
        <end position="205"/>
    </location>
</feature>
<dbReference type="CDD" id="cd04301">
    <property type="entry name" value="NAT_SF"/>
    <property type="match status" value="1"/>
</dbReference>
<gene>
    <name evidence="2" type="ORF">GM50_13595</name>
</gene>
<dbReference type="AlphaFoldDB" id="A0A094Q070"/>
<dbReference type="PANTHER" id="PTHR43792:SF13">
    <property type="entry name" value="ACETYLTRANSFERASE"/>
    <property type="match status" value="1"/>
</dbReference>
<dbReference type="GO" id="GO:0016747">
    <property type="term" value="F:acyltransferase activity, transferring groups other than amino-acyl groups"/>
    <property type="evidence" value="ECO:0007669"/>
    <property type="project" value="InterPro"/>
</dbReference>
<name>A0A094Q070_9ZZZZ</name>
<dbReference type="InterPro" id="IPR051531">
    <property type="entry name" value="N-acetyltransferase"/>
</dbReference>
<protein>
    <recommendedName>
        <fullName evidence="1">N-acetyltransferase domain-containing protein</fullName>
    </recommendedName>
</protein>
<dbReference type="InterPro" id="IPR016181">
    <property type="entry name" value="Acyl_CoA_acyltransferase"/>
</dbReference>
<evidence type="ECO:0000259" key="1">
    <source>
        <dbReference type="PROSITE" id="PS51186"/>
    </source>
</evidence>
<dbReference type="EMBL" id="JNSK01000057">
    <property type="protein sequence ID" value="KGA16787.1"/>
    <property type="molecule type" value="Genomic_DNA"/>
</dbReference>
<dbReference type="PANTHER" id="PTHR43792">
    <property type="entry name" value="GNAT FAMILY, PUTATIVE (AFU_ORTHOLOGUE AFUA_3G00765)-RELATED-RELATED"/>
    <property type="match status" value="1"/>
</dbReference>
<dbReference type="InterPro" id="IPR000182">
    <property type="entry name" value="GNAT_dom"/>
</dbReference>
<evidence type="ECO:0000313" key="2">
    <source>
        <dbReference type="EMBL" id="KGA16787.1"/>
    </source>
</evidence>
<accession>A0A094Q070</accession>
<comment type="caution">
    <text evidence="2">The sequence shown here is derived from an EMBL/GenBank/DDBJ whole genome shotgun (WGS) entry which is preliminary data.</text>
</comment>
<dbReference type="SUPFAM" id="SSF55729">
    <property type="entry name" value="Acyl-CoA N-acyltransferases (Nat)"/>
    <property type="match status" value="1"/>
</dbReference>
<dbReference type="Pfam" id="PF13302">
    <property type="entry name" value="Acetyltransf_3"/>
    <property type="match status" value="1"/>
</dbReference>
<organism evidence="2">
    <name type="scientific">freshwater metagenome</name>
    <dbReference type="NCBI Taxonomy" id="449393"/>
    <lineage>
        <taxon>unclassified sequences</taxon>
        <taxon>metagenomes</taxon>
        <taxon>ecological metagenomes</taxon>
    </lineage>
</organism>